<dbReference type="Proteomes" id="UP000031246">
    <property type="component" value="Unassembled WGS sequence"/>
</dbReference>
<comment type="caution">
    <text evidence="1">The sequence shown here is derived from an EMBL/GenBank/DDBJ whole genome shotgun (WGS) entry which is preliminary data.</text>
</comment>
<dbReference type="EMBL" id="JSYN01000018">
    <property type="protein sequence ID" value="KIA92755.1"/>
    <property type="molecule type" value="Genomic_DNA"/>
</dbReference>
<gene>
    <name evidence="1" type="ORF">OC25_15275</name>
</gene>
<organism evidence="1 2">
    <name type="scientific">Pedobacter kyungheensis</name>
    <dbReference type="NCBI Taxonomy" id="1069985"/>
    <lineage>
        <taxon>Bacteria</taxon>
        <taxon>Pseudomonadati</taxon>
        <taxon>Bacteroidota</taxon>
        <taxon>Sphingobacteriia</taxon>
        <taxon>Sphingobacteriales</taxon>
        <taxon>Sphingobacteriaceae</taxon>
        <taxon>Pedobacter</taxon>
    </lineage>
</organism>
<proteinExistence type="predicted"/>
<sequence length="95" mass="10299">MSNNGTWGMNGWAQDSASQAFYEGTGIQALKPDKDGYLTYGSFYRDANSNSIQKNGVSGEYRTFYAGNSKQTSTNNTSWIDFGSLISKASGKIGE</sequence>
<evidence type="ECO:0000313" key="2">
    <source>
        <dbReference type="Proteomes" id="UP000031246"/>
    </source>
</evidence>
<protein>
    <submittedName>
        <fullName evidence="1">Uncharacterized protein</fullName>
    </submittedName>
</protein>
<accession>A0A0C1DFQ6</accession>
<name>A0A0C1DFQ6_9SPHI</name>
<evidence type="ECO:0000313" key="1">
    <source>
        <dbReference type="EMBL" id="KIA92755.1"/>
    </source>
</evidence>
<dbReference type="RefSeq" id="WP_039477680.1">
    <property type="nucleotide sequence ID" value="NZ_JSYN01000018.1"/>
</dbReference>
<dbReference type="AlphaFoldDB" id="A0A0C1DFQ6"/>
<reference evidence="1 2" key="1">
    <citation type="submission" date="2014-10" db="EMBL/GenBank/DDBJ databases">
        <title>Pedobacter Kyungheensis.</title>
        <authorList>
            <person name="Anderson B.M."/>
            <person name="Newman J.D."/>
        </authorList>
    </citation>
    <scope>NUCLEOTIDE SEQUENCE [LARGE SCALE GENOMIC DNA]</scope>
    <source>
        <strain evidence="1 2">KACC 16221</strain>
    </source>
</reference>
<keyword evidence="2" id="KW-1185">Reference proteome</keyword>